<name>A0A0B7H9J4_9FLAO</name>
<gene>
    <name evidence="1" type="ORF">CCAN12_520015</name>
</gene>
<dbReference type="EMBL" id="CDOE01000048">
    <property type="protein sequence ID" value="CEN34258.1"/>
    <property type="molecule type" value="Genomic_DNA"/>
</dbReference>
<organism evidence="1 2">
    <name type="scientific">Capnocytophaga canimorsus</name>
    <dbReference type="NCBI Taxonomy" id="28188"/>
    <lineage>
        <taxon>Bacteria</taxon>
        <taxon>Pseudomonadati</taxon>
        <taxon>Bacteroidota</taxon>
        <taxon>Flavobacteriia</taxon>
        <taxon>Flavobacteriales</taxon>
        <taxon>Flavobacteriaceae</taxon>
        <taxon>Capnocytophaga</taxon>
    </lineage>
</organism>
<accession>A0A0B7H9J4</accession>
<evidence type="ECO:0000313" key="1">
    <source>
        <dbReference type="EMBL" id="CEN34258.1"/>
    </source>
</evidence>
<dbReference type="AlphaFoldDB" id="A0A0B7H9J4"/>
<proteinExistence type="predicted"/>
<dbReference type="Proteomes" id="UP000044026">
    <property type="component" value="Unassembled WGS sequence"/>
</dbReference>
<protein>
    <submittedName>
        <fullName evidence="1">Uncharacterized protein</fullName>
    </submittedName>
</protein>
<sequence length="40" mass="4510">MKQNFSMVAKTFFGFEDVLATELKKIGAVNVQKRCTQCVV</sequence>
<evidence type="ECO:0000313" key="2">
    <source>
        <dbReference type="Proteomes" id="UP000044026"/>
    </source>
</evidence>
<reference evidence="1 2" key="1">
    <citation type="submission" date="2015-01" db="EMBL/GenBank/DDBJ databases">
        <authorList>
            <person name="Xiang T."/>
            <person name="Song Y."/>
            <person name="Huang L."/>
            <person name="Wang B."/>
            <person name="Wu P."/>
        </authorList>
    </citation>
    <scope>NUCLEOTIDE SEQUENCE [LARGE SCALE GENOMIC DNA]</scope>
    <source>
        <strain evidence="1 2">Cc12</strain>
    </source>
</reference>